<name>A0ABM0MEG9_SACKO</name>
<sequence>MADCDKFSEATFNMNSPQEEKAHGQQPDPDAIKMFVGQIPRSMDENDLREFLEEFGPVYQLNVLRDKVTGQSRGCCFVTYYTRKAALQAQNALHNVKTMPGMHHRIQMKPADSENRNVEERKLFVGMISKKCNEGDIRLMFAPFGSIEECTVLRDAQGVSKGCAFITFSSKQSALNAIQNKHQSVTMEGCSSPLVAKFADTQKEKEAKRIQHQMGNTGMWGVTVPNSVTGLNALGPQYLAIAVSPQTSELGTSQYQTSQSALFQLMHQAAATGNVPAFNNIQQIAALSAMGMPQLAALAAVSQQQQAASPAAGATGNTNTSVSGNSALAGLSPSALVAAANQLQQAAVQAAAAATTPGNTASTGNTLPTSGNTTAPSVTSAATMAQAIAAGLGGNLQSLTGSTGNLGGLTGELTAHRHAQLAATGLAGDSPTSNCTNNGSNLIAAAGLASGLQGLSGSTGLPGSGVAGSMNGLGSTGLNSNLSGNAVDMNALSQAYSGIQQYAG</sequence>
<keyword evidence="2" id="KW-0677">Repeat</keyword>
<organism evidence="7 8">
    <name type="scientific">Saccoglossus kowalevskii</name>
    <name type="common">Acorn worm</name>
    <dbReference type="NCBI Taxonomy" id="10224"/>
    <lineage>
        <taxon>Eukaryota</taxon>
        <taxon>Metazoa</taxon>
        <taxon>Hemichordata</taxon>
        <taxon>Enteropneusta</taxon>
        <taxon>Harrimaniidae</taxon>
        <taxon>Saccoglossus</taxon>
    </lineage>
</organism>
<dbReference type="CDD" id="cd12631">
    <property type="entry name" value="RRM1_CELF1_2_Bruno"/>
    <property type="match status" value="1"/>
</dbReference>
<dbReference type="GeneID" id="100371114"/>
<dbReference type="Proteomes" id="UP000694865">
    <property type="component" value="Unplaced"/>
</dbReference>
<dbReference type="SUPFAM" id="SSF54928">
    <property type="entry name" value="RNA-binding domain, RBD"/>
    <property type="match status" value="2"/>
</dbReference>
<evidence type="ECO:0000256" key="2">
    <source>
        <dbReference type="ARBA" id="ARBA00022737"/>
    </source>
</evidence>
<accession>A0ABM0MEG9</accession>
<evidence type="ECO:0000313" key="8">
    <source>
        <dbReference type="RefSeq" id="XP_006818410.1"/>
    </source>
</evidence>
<reference evidence="8" key="1">
    <citation type="submission" date="2025-08" db="UniProtKB">
        <authorList>
            <consortium name="RefSeq"/>
        </authorList>
    </citation>
    <scope>IDENTIFICATION</scope>
    <source>
        <tissue evidence="8">Testes</tissue>
    </source>
</reference>
<protein>
    <submittedName>
        <fullName evidence="8">CUGBP Elav-like family member 2-like</fullName>
    </submittedName>
</protein>
<gene>
    <name evidence="8" type="primary">LOC100371114</name>
</gene>
<feature type="region of interest" description="Disordered" evidence="5">
    <location>
        <begin position="1"/>
        <end position="29"/>
    </location>
</feature>
<dbReference type="InterPro" id="IPR012677">
    <property type="entry name" value="Nucleotide-bd_a/b_plait_sf"/>
</dbReference>
<feature type="region of interest" description="Disordered" evidence="5">
    <location>
        <begin position="356"/>
        <end position="376"/>
    </location>
</feature>
<dbReference type="InterPro" id="IPR034196">
    <property type="entry name" value="CELF1/2_RRM1"/>
</dbReference>
<dbReference type="PANTHER" id="PTHR24012">
    <property type="entry name" value="RNA BINDING PROTEIN"/>
    <property type="match status" value="1"/>
</dbReference>
<evidence type="ECO:0000256" key="3">
    <source>
        <dbReference type="ARBA" id="ARBA00022884"/>
    </source>
</evidence>
<keyword evidence="3 4" id="KW-0694">RNA-binding</keyword>
<dbReference type="InterPro" id="IPR000504">
    <property type="entry name" value="RRM_dom"/>
</dbReference>
<dbReference type="PROSITE" id="PS50102">
    <property type="entry name" value="RRM"/>
    <property type="match status" value="2"/>
</dbReference>
<evidence type="ECO:0000256" key="5">
    <source>
        <dbReference type="SAM" id="MobiDB-lite"/>
    </source>
</evidence>
<proteinExistence type="inferred from homology"/>
<feature type="domain" description="RRM" evidence="6">
    <location>
        <begin position="32"/>
        <end position="113"/>
    </location>
</feature>
<comment type="similarity">
    <text evidence="1">Belongs to the CELF/BRUNOL family.</text>
</comment>
<evidence type="ECO:0000256" key="4">
    <source>
        <dbReference type="PROSITE-ProRule" id="PRU00176"/>
    </source>
</evidence>
<dbReference type="InterPro" id="IPR035979">
    <property type="entry name" value="RBD_domain_sf"/>
</dbReference>
<evidence type="ECO:0000256" key="1">
    <source>
        <dbReference type="ARBA" id="ARBA00009621"/>
    </source>
</evidence>
<dbReference type="Pfam" id="PF00076">
    <property type="entry name" value="RRM_1"/>
    <property type="match status" value="2"/>
</dbReference>
<dbReference type="Gene3D" id="3.30.70.330">
    <property type="match status" value="2"/>
</dbReference>
<dbReference type="RefSeq" id="XP_006818410.1">
    <property type="nucleotide sequence ID" value="XM_006818347.1"/>
</dbReference>
<keyword evidence="7" id="KW-1185">Reference proteome</keyword>
<dbReference type="SMART" id="SM00360">
    <property type="entry name" value="RRM"/>
    <property type="match status" value="2"/>
</dbReference>
<evidence type="ECO:0000259" key="6">
    <source>
        <dbReference type="PROSITE" id="PS50102"/>
    </source>
</evidence>
<evidence type="ECO:0000313" key="7">
    <source>
        <dbReference type="Proteomes" id="UP000694865"/>
    </source>
</evidence>
<feature type="domain" description="RRM" evidence="6">
    <location>
        <begin position="121"/>
        <end position="201"/>
    </location>
</feature>